<dbReference type="PANTHER" id="PTHR33395">
    <property type="entry name" value="TRANSCRIPTASE, PUTATIVE-RELATED-RELATED"/>
    <property type="match status" value="1"/>
</dbReference>
<dbReference type="Proteomes" id="UP000269221">
    <property type="component" value="Unassembled WGS sequence"/>
</dbReference>
<dbReference type="EMBL" id="QRBI01000123">
    <property type="protein sequence ID" value="RMC04855.1"/>
    <property type="molecule type" value="Genomic_DNA"/>
</dbReference>
<gene>
    <name evidence="1" type="ORF">DUI87_18029</name>
</gene>
<evidence type="ECO:0000313" key="2">
    <source>
        <dbReference type="Proteomes" id="UP000269221"/>
    </source>
</evidence>
<dbReference type="STRING" id="333673.A0A3M0JVT9"/>
<proteinExistence type="predicted"/>
<protein>
    <recommendedName>
        <fullName evidence="3">Reverse transcriptase domain-containing protein</fullName>
    </recommendedName>
</protein>
<evidence type="ECO:0008006" key="3">
    <source>
        <dbReference type="Google" id="ProtNLM"/>
    </source>
</evidence>
<reference evidence="1 2" key="1">
    <citation type="submission" date="2018-07" db="EMBL/GenBank/DDBJ databases">
        <title>A high quality draft genome assembly of the barn swallow (H. rustica rustica).</title>
        <authorList>
            <person name="Formenti G."/>
            <person name="Chiara M."/>
            <person name="Poveda L."/>
            <person name="Francoijs K.-J."/>
            <person name="Bonisoli-Alquati A."/>
            <person name="Canova L."/>
            <person name="Gianfranceschi L."/>
            <person name="Horner D.S."/>
            <person name="Saino N."/>
        </authorList>
    </citation>
    <scope>NUCLEOTIDE SEQUENCE [LARGE SCALE GENOMIC DNA]</scope>
    <source>
        <strain evidence="1">Chelidonia</strain>
        <tissue evidence="1">Blood</tissue>
    </source>
</reference>
<keyword evidence="2" id="KW-1185">Reference proteome</keyword>
<dbReference type="PANTHER" id="PTHR33395:SF22">
    <property type="entry name" value="REVERSE TRANSCRIPTASE DOMAIN-CONTAINING PROTEIN"/>
    <property type="match status" value="1"/>
</dbReference>
<dbReference type="OrthoDB" id="10067229at2759"/>
<organism evidence="1 2">
    <name type="scientific">Hirundo rustica rustica</name>
    <dbReference type="NCBI Taxonomy" id="333673"/>
    <lineage>
        <taxon>Eukaryota</taxon>
        <taxon>Metazoa</taxon>
        <taxon>Chordata</taxon>
        <taxon>Craniata</taxon>
        <taxon>Vertebrata</taxon>
        <taxon>Euteleostomi</taxon>
        <taxon>Archelosauria</taxon>
        <taxon>Archosauria</taxon>
        <taxon>Dinosauria</taxon>
        <taxon>Saurischia</taxon>
        <taxon>Theropoda</taxon>
        <taxon>Coelurosauria</taxon>
        <taxon>Aves</taxon>
        <taxon>Neognathae</taxon>
        <taxon>Neoaves</taxon>
        <taxon>Telluraves</taxon>
        <taxon>Australaves</taxon>
        <taxon>Passeriformes</taxon>
        <taxon>Sylvioidea</taxon>
        <taxon>Hirundinidae</taxon>
        <taxon>Hirundo</taxon>
    </lineage>
</organism>
<sequence length="163" mass="18727">MKITSQTGRDRDMTEVFNAFFASIFNTDDGPRRPQCSELEDPDCENEQFPFNPETAQDLLPQLDPYKSMGSDGNLSRILKKLAGVIAKPLLMIFELSWESGEVPADWKLVNVVPVFRQSKKEDPRRYWPVSLTLMPDKLMEIILGGIEKHLKDNTVMWSQHEI</sequence>
<accession>A0A3M0JVT9</accession>
<evidence type="ECO:0000313" key="1">
    <source>
        <dbReference type="EMBL" id="RMC04855.1"/>
    </source>
</evidence>
<dbReference type="AlphaFoldDB" id="A0A3M0JVT9"/>
<name>A0A3M0JVT9_HIRRU</name>
<comment type="caution">
    <text evidence="1">The sequence shown here is derived from an EMBL/GenBank/DDBJ whole genome shotgun (WGS) entry which is preliminary data.</text>
</comment>